<dbReference type="Proteomes" id="UP001189429">
    <property type="component" value="Unassembled WGS sequence"/>
</dbReference>
<keyword evidence="3" id="KW-1185">Reference proteome</keyword>
<accession>A0ABN9S402</accession>
<reference evidence="2" key="1">
    <citation type="submission" date="2023-10" db="EMBL/GenBank/DDBJ databases">
        <authorList>
            <person name="Chen Y."/>
            <person name="Shah S."/>
            <person name="Dougan E. K."/>
            <person name="Thang M."/>
            <person name="Chan C."/>
        </authorList>
    </citation>
    <scope>NUCLEOTIDE SEQUENCE [LARGE SCALE GENOMIC DNA]</scope>
</reference>
<evidence type="ECO:0008006" key="4">
    <source>
        <dbReference type="Google" id="ProtNLM"/>
    </source>
</evidence>
<evidence type="ECO:0000256" key="1">
    <source>
        <dbReference type="SAM" id="MobiDB-lite"/>
    </source>
</evidence>
<dbReference type="EMBL" id="CAUYUJ010009337">
    <property type="protein sequence ID" value="CAK0826506.1"/>
    <property type="molecule type" value="Genomic_DNA"/>
</dbReference>
<evidence type="ECO:0000313" key="2">
    <source>
        <dbReference type="EMBL" id="CAK0826506.1"/>
    </source>
</evidence>
<name>A0ABN9S402_9DINO</name>
<proteinExistence type="predicted"/>
<protein>
    <recommendedName>
        <fullName evidence="4">2'-phosphotransferase</fullName>
    </recommendedName>
</protein>
<sequence>MLEALRDPQATEWADKDGGYVSITKLLRYYPDLQRETFGSTRVIAHAVEGQATKAVRLDKARRRVRLQSIREMILERAEAVLEAAPRGVVPLRAILEAPPLREALAGLADPVQEARQALEHEESPGVVRGEFVQRHPKGARLRRRVEESCSRTRAWRWTPGSGPRSRSPPPARCPSCGSARGTPRASSAEPIRAQLVWRCPGPSSTRR</sequence>
<evidence type="ECO:0000313" key="3">
    <source>
        <dbReference type="Proteomes" id="UP001189429"/>
    </source>
</evidence>
<organism evidence="2 3">
    <name type="scientific">Prorocentrum cordatum</name>
    <dbReference type="NCBI Taxonomy" id="2364126"/>
    <lineage>
        <taxon>Eukaryota</taxon>
        <taxon>Sar</taxon>
        <taxon>Alveolata</taxon>
        <taxon>Dinophyceae</taxon>
        <taxon>Prorocentrales</taxon>
        <taxon>Prorocentraceae</taxon>
        <taxon>Prorocentrum</taxon>
    </lineage>
</organism>
<comment type="caution">
    <text evidence="2">The sequence shown here is derived from an EMBL/GenBank/DDBJ whole genome shotgun (WGS) entry which is preliminary data.</text>
</comment>
<feature type="region of interest" description="Disordered" evidence="1">
    <location>
        <begin position="153"/>
        <end position="208"/>
    </location>
</feature>
<gene>
    <name evidence="2" type="ORF">PCOR1329_LOCUS26332</name>
</gene>